<dbReference type="GO" id="GO:0004869">
    <property type="term" value="F:cysteine-type endopeptidase inhibitor activity"/>
    <property type="evidence" value="ECO:0007669"/>
    <property type="project" value="UniProtKB-KW"/>
</dbReference>
<keyword evidence="2" id="KW-0789">Thiol protease inhibitor</keyword>
<dbReference type="SUPFAM" id="SSF141066">
    <property type="entry name" value="ICP-like"/>
    <property type="match status" value="1"/>
</dbReference>
<evidence type="ECO:0000256" key="2">
    <source>
        <dbReference type="ARBA" id="ARBA00022704"/>
    </source>
</evidence>
<gene>
    <name evidence="4" type="ORF">KDU71_12610</name>
</gene>
<keyword evidence="5" id="KW-1185">Reference proteome</keyword>
<proteinExistence type="predicted"/>
<comment type="caution">
    <text evidence="4">The sequence shown here is derived from an EMBL/GenBank/DDBJ whole genome shotgun (WGS) entry which is preliminary data.</text>
</comment>
<dbReference type="Gene3D" id="2.60.40.2020">
    <property type="match status" value="1"/>
</dbReference>
<keyword evidence="1" id="KW-0646">Protease inhibitor</keyword>
<dbReference type="EMBL" id="JAGTAR010000019">
    <property type="protein sequence ID" value="MBR8536406.1"/>
    <property type="molecule type" value="Genomic_DNA"/>
</dbReference>
<dbReference type="Proteomes" id="UP000679220">
    <property type="component" value="Unassembled WGS sequence"/>
</dbReference>
<feature type="domain" description="Proteinase inhibitor I42 chagasin" evidence="3">
    <location>
        <begin position="32"/>
        <end position="119"/>
    </location>
</feature>
<dbReference type="Pfam" id="PF09394">
    <property type="entry name" value="Inhibitor_I42"/>
    <property type="match status" value="1"/>
</dbReference>
<name>A0A941F442_9BACT</name>
<dbReference type="InterPro" id="IPR036331">
    <property type="entry name" value="Chagasin-like_sf"/>
</dbReference>
<dbReference type="AlphaFoldDB" id="A0A941F442"/>
<sequence>MRNYFIILMFSLTYLGCNSKGSNSINRVDYDIEVGELFQVELNANRTTGYSWKWMNSESISIVDSIDLSYKPDTSALVGSGGAEIWIFKGMKPGIDSLKFEYSRPWEQNSVSKSKVVTIRVK</sequence>
<protein>
    <submittedName>
        <fullName evidence="4">Protease inhibitor I42 family protein</fullName>
    </submittedName>
</protein>
<organism evidence="4 5">
    <name type="scientific">Carboxylicivirga sediminis</name>
    <dbReference type="NCBI Taxonomy" id="2006564"/>
    <lineage>
        <taxon>Bacteria</taxon>
        <taxon>Pseudomonadati</taxon>
        <taxon>Bacteroidota</taxon>
        <taxon>Bacteroidia</taxon>
        <taxon>Marinilabiliales</taxon>
        <taxon>Marinilabiliaceae</taxon>
        <taxon>Carboxylicivirga</taxon>
    </lineage>
</organism>
<dbReference type="PANTHER" id="PTHR36530">
    <property type="entry name" value="INHIBITOR OF CYSTEINE PEPTIDASE"/>
    <property type="match status" value="1"/>
</dbReference>
<reference evidence="4" key="2">
    <citation type="submission" date="2021-04" db="EMBL/GenBank/DDBJ databases">
        <authorList>
            <person name="Zhang T."/>
            <person name="Zhang Y."/>
            <person name="Lu D."/>
            <person name="Zuo D."/>
            <person name="Du Z."/>
        </authorList>
    </citation>
    <scope>NUCLEOTIDE SEQUENCE</scope>
    <source>
        <strain evidence="4">JR1</strain>
    </source>
</reference>
<evidence type="ECO:0000313" key="5">
    <source>
        <dbReference type="Proteomes" id="UP000679220"/>
    </source>
</evidence>
<evidence type="ECO:0000313" key="4">
    <source>
        <dbReference type="EMBL" id="MBR8536406.1"/>
    </source>
</evidence>
<dbReference type="InterPro" id="IPR018990">
    <property type="entry name" value="Prot_inh_I42_chagasin"/>
</dbReference>
<evidence type="ECO:0000256" key="1">
    <source>
        <dbReference type="ARBA" id="ARBA00022690"/>
    </source>
</evidence>
<dbReference type="InterPro" id="IPR052781">
    <property type="entry name" value="Cys_protease_inhibitor_I42"/>
</dbReference>
<accession>A0A941F442</accession>
<reference evidence="4" key="1">
    <citation type="journal article" date="2018" name="Int. J. Syst. Evol. Microbiol.">
        <title>Carboxylicivirga sediminis sp. nov., isolated from coastal sediment.</title>
        <authorList>
            <person name="Wang F.Q."/>
            <person name="Ren L.H."/>
            <person name="Zou R.J."/>
            <person name="Sun Y.Z."/>
            <person name="Liu X.J."/>
            <person name="Jiang F."/>
            <person name="Liu L.J."/>
        </authorList>
    </citation>
    <scope>NUCLEOTIDE SEQUENCE</scope>
    <source>
        <strain evidence="4">JR1</strain>
    </source>
</reference>
<evidence type="ECO:0000259" key="3">
    <source>
        <dbReference type="Pfam" id="PF09394"/>
    </source>
</evidence>
<dbReference type="PANTHER" id="PTHR36530:SF1">
    <property type="entry name" value="AMOEBIASIN-1"/>
    <property type="match status" value="1"/>
</dbReference>